<sequence>MFISAALFISEVLRDDQFIAKKEVEEAYDQVPDCLWSEKVYVVNMKNPYVTAVVVAVTTVCLLVIVFATAAATFVFATFQTNVYKMSQRTLKHHKSLVYSLIGMVSVHVLVGLLPVLLGTVTFRWDLGYRRFTELLKLIRGEPQLVPACCFVAETNFCAGVTPVVMLPLTTFYPCGWLRFLGIPTLFQIYIMLTLFSLALCTTIHLYIYRLVAVLPNGQNSTNKNKSINRMIPGFIFTIGDLDGCAPANLMDPNLYIINLEDPRIQLAVSIPVFLLAISGSCCFILTITSSILLKQHSRQFSSQTNKMQRSFILSLGLQVYGSCVPPLLMEDYVYVLNTRDSGVVILSFTLFSTTGMVILTCFGLTIACFIILRGYTSHLSAKTVKMHRTLIVSLSLQAFSYSLISGIPAAIIGGHYALFASEYVKKKVIITAVMMSTIHLFVYRVLAVLPLGHFLIPKTKLALLAIPASIYTFGVGPIGILAAVVLNTDQKEYGKCIPSIFWEDYVYVLNTKDPGIEFLSVFHCSISVLIAVACIGLTLTCFLLLKQFTQHLSAQTIKMHRALILSLSLQVSF</sequence>
<keyword evidence="1" id="KW-0812">Transmembrane</keyword>
<feature type="transmembrane region" description="Helical" evidence="1">
    <location>
        <begin position="429"/>
        <end position="450"/>
    </location>
</feature>
<dbReference type="AlphaFoldDB" id="A0A8S1HB98"/>
<dbReference type="PANTHER" id="PTHR46891">
    <property type="entry name" value="SERPENTINE RECEPTOR, CLASS H-RELATED"/>
    <property type="match status" value="1"/>
</dbReference>
<dbReference type="PANTHER" id="PTHR46891:SF10">
    <property type="entry name" value="SERPENTINE RECEPTOR, CLASS H"/>
    <property type="match status" value="1"/>
</dbReference>
<keyword evidence="3" id="KW-1185">Reference proteome</keyword>
<feature type="transmembrane region" description="Helical" evidence="1">
    <location>
        <begin position="49"/>
        <end position="76"/>
    </location>
</feature>
<feature type="transmembrane region" description="Helical" evidence="1">
    <location>
        <begin position="519"/>
        <end position="546"/>
    </location>
</feature>
<feature type="transmembrane region" description="Helical" evidence="1">
    <location>
        <begin position="189"/>
        <end position="208"/>
    </location>
</feature>
<feature type="transmembrane region" description="Helical" evidence="1">
    <location>
        <begin position="349"/>
        <end position="373"/>
    </location>
</feature>
<dbReference type="Proteomes" id="UP000835052">
    <property type="component" value="Unassembled WGS sequence"/>
</dbReference>
<keyword evidence="1" id="KW-0472">Membrane</keyword>
<protein>
    <submittedName>
        <fullName evidence="2">Uncharacterized protein</fullName>
    </submittedName>
</protein>
<proteinExistence type="predicted"/>
<accession>A0A8S1HB98</accession>
<feature type="transmembrane region" description="Helical" evidence="1">
    <location>
        <begin position="393"/>
        <end position="417"/>
    </location>
</feature>
<gene>
    <name evidence="2" type="ORF">CAUJ_LOCUS6369</name>
</gene>
<organism evidence="2 3">
    <name type="scientific">Caenorhabditis auriculariae</name>
    <dbReference type="NCBI Taxonomy" id="2777116"/>
    <lineage>
        <taxon>Eukaryota</taxon>
        <taxon>Metazoa</taxon>
        <taxon>Ecdysozoa</taxon>
        <taxon>Nematoda</taxon>
        <taxon>Chromadorea</taxon>
        <taxon>Rhabditida</taxon>
        <taxon>Rhabditina</taxon>
        <taxon>Rhabditomorpha</taxon>
        <taxon>Rhabditoidea</taxon>
        <taxon>Rhabditidae</taxon>
        <taxon>Peloderinae</taxon>
        <taxon>Caenorhabditis</taxon>
    </lineage>
</organism>
<reference evidence="2" key="1">
    <citation type="submission" date="2020-10" db="EMBL/GenBank/DDBJ databases">
        <authorList>
            <person name="Kikuchi T."/>
        </authorList>
    </citation>
    <scope>NUCLEOTIDE SEQUENCE</scope>
    <source>
        <strain evidence="2">NKZ352</strain>
    </source>
</reference>
<dbReference type="EMBL" id="CAJGYM010000015">
    <property type="protein sequence ID" value="CAD6190450.1"/>
    <property type="molecule type" value="Genomic_DNA"/>
</dbReference>
<feature type="transmembrane region" description="Helical" evidence="1">
    <location>
        <begin position="97"/>
        <end position="125"/>
    </location>
</feature>
<feature type="transmembrane region" description="Helical" evidence="1">
    <location>
        <begin position="311"/>
        <end position="329"/>
    </location>
</feature>
<feature type="transmembrane region" description="Helical" evidence="1">
    <location>
        <begin position="265"/>
        <end position="290"/>
    </location>
</feature>
<dbReference type="Pfam" id="PF10318">
    <property type="entry name" value="7TM_GPCR_Srh"/>
    <property type="match status" value="5"/>
</dbReference>
<evidence type="ECO:0000256" key="1">
    <source>
        <dbReference type="SAM" id="Phobius"/>
    </source>
</evidence>
<name>A0A8S1HB98_9PELO</name>
<evidence type="ECO:0000313" key="2">
    <source>
        <dbReference type="EMBL" id="CAD6190450.1"/>
    </source>
</evidence>
<evidence type="ECO:0000313" key="3">
    <source>
        <dbReference type="Proteomes" id="UP000835052"/>
    </source>
</evidence>
<keyword evidence="1" id="KW-1133">Transmembrane helix</keyword>
<dbReference type="OrthoDB" id="5802824at2759"/>
<feature type="transmembrane region" description="Helical" evidence="1">
    <location>
        <begin position="462"/>
        <end position="486"/>
    </location>
</feature>
<comment type="caution">
    <text evidence="2">The sequence shown here is derived from an EMBL/GenBank/DDBJ whole genome shotgun (WGS) entry which is preliminary data.</text>
</comment>
<dbReference type="InterPro" id="IPR019422">
    <property type="entry name" value="7TM_GPCR_serpentine_rcpt_Srh"/>
</dbReference>